<evidence type="ECO:0000256" key="1">
    <source>
        <dbReference type="ARBA" id="ARBA00006432"/>
    </source>
</evidence>
<dbReference type="Gene3D" id="3.40.50.12780">
    <property type="entry name" value="N-terminal domain of ligase-like"/>
    <property type="match status" value="1"/>
</dbReference>
<reference evidence="5 6" key="1">
    <citation type="submission" date="2020-03" db="EMBL/GenBank/DDBJ databases">
        <title>Genomic Encyclopedia of Type Strains, Phase IV (KMG-IV): sequencing the most valuable type-strain genomes for metagenomic binning, comparative biology and taxonomic classification.</title>
        <authorList>
            <person name="Goeker M."/>
        </authorList>
    </citation>
    <scope>NUCLEOTIDE SEQUENCE [LARGE SCALE GENOMIC DNA]</scope>
    <source>
        <strain evidence="5 6">DSM 103870</strain>
    </source>
</reference>
<dbReference type="PANTHER" id="PTHR43201:SF5">
    <property type="entry name" value="MEDIUM-CHAIN ACYL-COA LIGASE ACSF2, MITOCHONDRIAL"/>
    <property type="match status" value="1"/>
</dbReference>
<dbReference type="InterPro" id="IPR025110">
    <property type="entry name" value="AMP-bd_C"/>
</dbReference>
<comment type="caution">
    <text evidence="5">The sequence shown here is derived from an EMBL/GenBank/DDBJ whole genome shotgun (WGS) entry which is preliminary data.</text>
</comment>
<evidence type="ECO:0000313" key="6">
    <source>
        <dbReference type="Proteomes" id="UP001429580"/>
    </source>
</evidence>
<name>A0ABX0UTS0_9HYPH</name>
<comment type="similarity">
    <text evidence="1">Belongs to the ATP-dependent AMP-binding enzyme family.</text>
</comment>
<dbReference type="EMBL" id="JAASQI010000001">
    <property type="protein sequence ID" value="NIJ56357.1"/>
    <property type="molecule type" value="Genomic_DNA"/>
</dbReference>
<dbReference type="InterPro" id="IPR020845">
    <property type="entry name" value="AMP-binding_CS"/>
</dbReference>
<dbReference type="EC" id="6.2.1.-" evidence="5"/>
<evidence type="ECO:0000256" key="2">
    <source>
        <dbReference type="ARBA" id="ARBA00022598"/>
    </source>
</evidence>
<dbReference type="Gene3D" id="3.30.300.30">
    <property type="match status" value="1"/>
</dbReference>
<dbReference type="Proteomes" id="UP001429580">
    <property type="component" value="Unassembled WGS sequence"/>
</dbReference>
<dbReference type="CDD" id="cd04433">
    <property type="entry name" value="AFD_class_I"/>
    <property type="match status" value="1"/>
</dbReference>
<feature type="domain" description="AMP-dependent synthetase/ligase" evidence="3">
    <location>
        <begin position="33"/>
        <end position="408"/>
    </location>
</feature>
<dbReference type="InterPro" id="IPR045851">
    <property type="entry name" value="AMP-bd_C_sf"/>
</dbReference>
<keyword evidence="2 5" id="KW-0436">Ligase</keyword>
<dbReference type="Pfam" id="PF00501">
    <property type="entry name" value="AMP-binding"/>
    <property type="match status" value="1"/>
</dbReference>
<organism evidence="5 6">
    <name type="scientific">Pseudochelatococcus lubricantis</name>
    <dbReference type="NCBI Taxonomy" id="1538102"/>
    <lineage>
        <taxon>Bacteria</taxon>
        <taxon>Pseudomonadati</taxon>
        <taxon>Pseudomonadota</taxon>
        <taxon>Alphaproteobacteria</taxon>
        <taxon>Hyphomicrobiales</taxon>
        <taxon>Chelatococcaceae</taxon>
        <taxon>Pseudochelatococcus</taxon>
    </lineage>
</organism>
<dbReference type="PROSITE" id="PS00455">
    <property type="entry name" value="AMP_BINDING"/>
    <property type="match status" value="1"/>
</dbReference>
<accession>A0ABX0UTS0</accession>
<proteinExistence type="inferred from homology"/>
<evidence type="ECO:0000313" key="5">
    <source>
        <dbReference type="EMBL" id="NIJ56357.1"/>
    </source>
</evidence>
<feature type="domain" description="AMP-binding enzyme C-terminal" evidence="4">
    <location>
        <begin position="459"/>
        <end position="535"/>
    </location>
</feature>
<keyword evidence="6" id="KW-1185">Reference proteome</keyword>
<dbReference type="RefSeq" id="WP_166947760.1">
    <property type="nucleotide sequence ID" value="NZ_JAASQI010000001.1"/>
</dbReference>
<evidence type="ECO:0000259" key="4">
    <source>
        <dbReference type="Pfam" id="PF13193"/>
    </source>
</evidence>
<dbReference type="InterPro" id="IPR000873">
    <property type="entry name" value="AMP-dep_synth/lig_dom"/>
</dbReference>
<dbReference type="PANTHER" id="PTHR43201">
    <property type="entry name" value="ACYL-COA SYNTHETASE"/>
    <property type="match status" value="1"/>
</dbReference>
<dbReference type="SUPFAM" id="SSF56801">
    <property type="entry name" value="Acetyl-CoA synthetase-like"/>
    <property type="match status" value="1"/>
</dbReference>
<protein>
    <submittedName>
        <fullName evidence="5">Acyl-CoA synthetase</fullName>
        <ecNumber evidence="5">6.2.1.-</ecNumber>
    </submittedName>
</protein>
<evidence type="ECO:0000259" key="3">
    <source>
        <dbReference type="Pfam" id="PF00501"/>
    </source>
</evidence>
<dbReference type="InterPro" id="IPR042099">
    <property type="entry name" value="ANL_N_sf"/>
</dbReference>
<dbReference type="GO" id="GO:0016874">
    <property type="term" value="F:ligase activity"/>
    <property type="evidence" value="ECO:0007669"/>
    <property type="project" value="UniProtKB-KW"/>
</dbReference>
<sequence length="564" mass="61308">MTAPLLTLHSPAKARHHYERGLWRDETLYMLLAQHAEERPDAFALQDRRHRLTWARLKQWVDSVAADLAAAGLGAGDRVAVWLPNRVENLVVFLACSHNGYVCILSLHQNHTASEVLTLLKRCSVRAFLGQVGYGADAALNDIFGRLGELDTLRRTYVLDPADGPAPARPDGTLPFPGIDTRAEPPPVDTDPDKVVYIAFTSGTTGQPKALMHSDNTLLANGRAMVADWGHGGDTVLYCLGPLSHHLSMVAFEQAIVSGSEYITNDLARGMKALDRIIETRATYVMGVPTHAIDIQQDAAARGLGKIGDVAVFYMSGASIAPEIARRFLDFGITPQNTYGMTENGSHTTTLRDDSFETMVGTVGQCCGRANPCYELKLWRADDRDTPAGPGEIGELGGRGASLMLGYFANQEATEKSFNRHGWFMSGDLARMDAAGNIEIVGRSRDIVIRGGHNIYPVEIESLALRHPDVATAAAFPMPDERLGEKVCLAVLPVEGREVEVEAMLAHLASEGLSKYDMPEYFLAVESFPLTASGKILKRVLAEQARNGELAPLPVRYRAPPTGA</sequence>
<dbReference type="Pfam" id="PF13193">
    <property type="entry name" value="AMP-binding_C"/>
    <property type="match status" value="1"/>
</dbReference>
<gene>
    <name evidence="5" type="ORF">FHS82_000170</name>
</gene>